<evidence type="ECO:0000313" key="3">
    <source>
        <dbReference type="Proteomes" id="UP000017559"/>
    </source>
</evidence>
<feature type="region of interest" description="Disordered" evidence="1">
    <location>
        <begin position="321"/>
        <end position="378"/>
    </location>
</feature>
<feature type="compositionally biased region" description="Polar residues" evidence="1">
    <location>
        <begin position="321"/>
        <end position="332"/>
    </location>
</feature>
<protein>
    <submittedName>
        <fullName evidence="2">Uncharacterized protein</fullName>
    </submittedName>
</protein>
<sequence length="514" mass="55314">MPLIDKKAPFPVMKKEAKRRGTTPAAVITASPVIAPPSGPIIINVRVRRPEASPAQRTPAGPSPLGSEPRIPSSTTLETSVSMLQKAINTPLPLTPVEKPAIELPNREHVVPATPLPVAVAQSSDAGLFTRTDSSDLSRSPSPDSCTCRHGGSPVPASRDITSDPRTLDYSSRPAMQPISTSHPNFSIPSTPCTPGAYMTPASNSPTHTSTQIYFDSHADRHHYSGRPLPRPPPSVHTPSTRTMMVDSTYAPSDMQGSPSSSSSVCPEGLLIDLDEPAKESNSSPASPTFATPRASLLLSSEPLIDMSGAQTHPTTFTTVNRAQTASPSPSRTIASTDESETETEARYATRNLASSREITTFRSPSSGPPSRHEPAGDATRQAIDDIYSHITDLDLLVAGFNDSDLRNGSGYDALLRVSEIIGPAVPETFASESPRGNGTLVLSTHVEPKRPASPVPLLGQVSVDRRRDEASPSIYHDDTLRVVVRPRYYYCKIDARRFYVGSYTRWKFRAQRA</sequence>
<comment type="caution">
    <text evidence="2">The sequence shown here is derived from an EMBL/GenBank/DDBJ whole genome shotgun (WGS) entry which is preliminary data.</text>
</comment>
<keyword evidence="3" id="KW-1185">Reference proteome</keyword>
<evidence type="ECO:0000313" key="2">
    <source>
        <dbReference type="EMBL" id="ESK95697.1"/>
    </source>
</evidence>
<gene>
    <name evidence="2" type="ORF">Moror_12511</name>
</gene>
<feature type="region of interest" description="Disordered" evidence="1">
    <location>
        <begin position="129"/>
        <end position="242"/>
    </location>
</feature>
<organism evidence="2 3">
    <name type="scientific">Moniliophthora roreri (strain MCA 2997)</name>
    <name type="common">Cocoa frosty pod rot fungus</name>
    <name type="synonym">Crinipellis roreri</name>
    <dbReference type="NCBI Taxonomy" id="1381753"/>
    <lineage>
        <taxon>Eukaryota</taxon>
        <taxon>Fungi</taxon>
        <taxon>Dikarya</taxon>
        <taxon>Basidiomycota</taxon>
        <taxon>Agaricomycotina</taxon>
        <taxon>Agaricomycetes</taxon>
        <taxon>Agaricomycetidae</taxon>
        <taxon>Agaricales</taxon>
        <taxon>Marasmiineae</taxon>
        <taxon>Marasmiaceae</taxon>
        <taxon>Moniliophthora</taxon>
    </lineage>
</organism>
<feature type="region of interest" description="Disordered" evidence="1">
    <location>
        <begin position="45"/>
        <end position="74"/>
    </location>
</feature>
<feature type="compositionally biased region" description="Low complexity" evidence="1">
    <location>
        <begin position="130"/>
        <end position="145"/>
    </location>
</feature>
<feature type="compositionally biased region" description="Polar residues" evidence="1">
    <location>
        <begin position="178"/>
        <end position="193"/>
    </location>
</feature>
<dbReference type="KEGG" id="mrr:Moror_12511"/>
<dbReference type="HOGENOM" id="CLU_530057_0_0_1"/>
<dbReference type="EMBL" id="AWSO01000066">
    <property type="protein sequence ID" value="ESK95697.1"/>
    <property type="molecule type" value="Genomic_DNA"/>
</dbReference>
<name>V2XPQ0_MONRO</name>
<feature type="compositionally biased region" description="Polar residues" evidence="1">
    <location>
        <begin position="352"/>
        <end position="366"/>
    </location>
</feature>
<accession>V2XPQ0</accession>
<feature type="region of interest" description="Disordered" evidence="1">
    <location>
        <begin position="249"/>
        <end position="268"/>
    </location>
</feature>
<feature type="compositionally biased region" description="Polar residues" evidence="1">
    <location>
        <begin position="201"/>
        <end position="214"/>
    </location>
</feature>
<dbReference type="OrthoDB" id="8062037at2759"/>
<dbReference type="STRING" id="1381753.V2XPQ0"/>
<proteinExistence type="predicted"/>
<evidence type="ECO:0000256" key="1">
    <source>
        <dbReference type="SAM" id="MobiDB-lite"/>
    </source>
</evidence>
<dbReference type="AlphaFoldDB" id="V2XPQ0"/>
<dbReference type="Proteomes" id="UP000017559">
    <property type="component" value="Unassembled WGS sequence"/>
</dbReference>
<reference evidence="2 3" key="1">
    <citation type="journal article" date="2014" name="BMC Genomics">
        <title>Genome and secretome analysis of the hemibiotrophic fungal pathogen, Moniliophthora roreri, which causes frosty pod rot disease of cacao: mechanisms of the biotrophic and necrotrophic phases.</title>
        <authorList>
            <person name="Meinhardt L.W."/>
            <person name="Costa G.G.L."/>
            <person name="Thomazella D.P.T."/>
            <person name="Teixeira P.J.P.L."/>
            <person name="Carazzolle M.F."/>
            <person name="Schuster S.C."/>
            <person name="Carlson J.E."/>
            <person name="Guiltinan M.J."/>
            <person name="Mieczkowski P."/>
            <person name="Farmer A."/>
            <person name="Ramaraj T."/>
            <person name="Crozier J."/>
            <person name="Davis R.E."/>
            <person name="Shao J."/>
            <person name="Melnick R.L."/>
            <person name="Pereira G.A.G."/>
            <person name="Bailey B.A."/>
        </authorList>
    </citation>
    <scope>NUCLEOTIDE SEQUENCE [LARGE SCALE GENOMIC DNA]</scope>
    <source>
        <strain evidence="2 3">MCA 2997</strain>
    </source>
</reference>
<feature type="region of interest" description="Disordered" evidence="1">
    <location>
        <begin position="1"/>
        <end position="24"/>
    </location>
</feature>